<gene>
    <name evidence="2" type="ORF">OH818_08015</name>
</gene>
<keyword evidence="3" id="KW-1185">Reference proteome</keyword>
<dbReference type="RefSeq" id="WP_268882527.1">
    <property type="nucleotide sequence ID" value="NZ_CP114029.1"/>
</dbReference>
<sequence length="642" mass="70845">MRSLSRTTLRWRWPLQHRQSAGSLASRLAALNGRLLPDFLMDMSISARGLDLGAPQSVRDLGAAGGVDPAELARWTPRRVDRDGFFEIGTERLHRLSLTRTYFRYCPQCVLTDLGSFEGPLAARPWMRLEWTIGHVRTCPEHDLPLVPCHPKRRRFSPFDFNGALQEKLETMEGLGKALPTVHHSLFQDWLIRRLEGERQPGVWLDALSLHVAVAFCEALGVSALHEPKVRTGTFHELDWAAAADAGYDIASAGTEAIEGLLERLARNQGDTRGVWGARDTFGYVYGLLSKHADDAAWAVPRDLVAGFTMRTLPLKVGSVVLGHVVQRQAVHTIWSAAKTSGAHALTIRRLFERESLAPEGMERGLMDHRVTIDANEIQETLQKLTDALSTSEALRRTGFPRLYLRTAIADGHLPTVTGSEKRRYGKHRFEAGAVAGLMDAMFEGSVVVSFPAENMVDITTAQSKAVTTRSRMLRMIYDRELTWKGRLADAEGFGALLLDADEVTRLVRSEPRGDGISMEEILDYIPGLAKGSAKTLLRQGLLASVEQFSPDARRMVPVITRDSADAFLSDYVTLGEALSQRPASPQEGSPPAERSFREGGYAVRTGRVLHLLPQAGQGGRGRHSRLLELLQKACAGCISVV</sequence>
<evidence type="ECO:0000259" key="1">
    <source>
        <dbReference type="Pfam" id="PF06527"/>
    </source>
</evidence>
<proteinExistence type="predicted"/>
<accession>A0ABY7C2Y9</accession>
<name>A0ABY7C2Y9_9HYPH</name>
<dbReference type="Proteomes" id="UP001164020">
    <property type="component" value="Chromosome"/>
</dbReference>
<reference evidence="2" key="1">
    <citation type="submission" date="2022-12" db="EMBL/GenBank/DDBJ databases">
        <title>Jiella pelagia sp. nov., isolated from phosphonate enriched culture of Northwest Pacific surface seawater.</title>
        <authorList>
            <person name="Shin D.Y."/>
            <person name="Hwang C.Y."/>
        </authorList>
    </citation>
    <scope>NUCLEOTIDE SEQUENCE</scope>
    <source>
        <strain evidence="2">HL-NP1</strain>
    </source>
</reference>
<protein>
    <submittedName>
        <fullName evidence="2">TniQ family protein</fullName>
    </submittedName>
</protein>
<dbReference type="EMBL" id="CP114029">
    <property type="protein sequence ID" value="WAP70073.1"/>
    <property type="molecule type" value="Genomic_DNA"/>
</dbReference>
<dbReference type="Pfam" id="PF06527">
    <property type="entry name" value="TniQ"/>
    <property type="match status" value="1"/>
</dbReference>
<feature type="domain" description="TniQ" evidence="1">
    <location>
        <begin position="15"/>
        <end position="146"/>
    </location>
</feature>
<dbReference type="InterPro" id="IPR009492">
    <property type="entry name" value="TniQ"/>
</dbReference>
<evidence type="ECO:0000313" key="3">
    <source>
        <dbReference type="Proteomes" id="UP001164020"/>
    </source>
</evidence>
<evidence type="ECO:0000313" key="2">
    <source>
        <dbReference type="EMBL" id="WAP70073.1"/>
    </source>
</evidence>
<organism evidence="2 3">
    <name type="scientific">Jiella pelagia</name>
    <dbReference type="NCBI Taxonomy" id="2986949"/>
    <lineage>
        <taxon>Bacteria</taxon>
        <taxon>Pseudomonadati</taxon>
        <taxon>Pseudomonadota</taxon>
        <taxon>Alphaproteobacteria</taxon>
        <taxon>Hyphomicrobiales</taxon>
        <taxon>Aurantimonadaceae</taxon>
        <taxon>Jiella</taxon>
    </lineage>
</organism>